<gene>
    <name evidence="2" type="ORF">HNQ41_002731</name>
</gene>
<comment type="caution">
    <text evidence="2">The sequence shown here is derived from an EMBL/GenBank/DDBJ whole genome shotgun (WGS) entry which is preliminary data.</text>
</comment>
<dbReference type="SUPFAM" id="SSF53098">
    <property type="entry name" value="Ribonuclease H-like"/>
    <property type="match status" value="1"/>
</dbReference>
<sequence length="132" mass="14617">MIELYIDGAANDLQKCAAAGVYVKKEDKTSLEKSIQLPEMTNHEAEFAALSLGVKLCADIASNQSILSIRTDSQIVCDAVDKRYVKNEQFRPYLQEALAVLDESFAMHFIKWIPSSKNGYADALAKKALNES</sequence>
<reference evidence="2 3" key="1">
    <citation type="submission" date="2020-08" db="EMBL/GenBank/DDBJ databases">
        <title>Genomic Encyclopedia of Type Strains, Phase IV (KMG-IV): sequencing the most valuable type-strain genomes for metagenomic binning, comparative biology and taxonomic classification.</title>
        <authorList>
            <person name="Goeker M."/>
        </authorList>
    </citation>
    <scope>NUCLEOTIDE SEQUENCE [LARGE SCALE GENOMIC DNA]</scope>
    <source>
        <strain evidence="2 3">DSM 24696</strain>
    </source>
</reference>
<dbReference type="GO" id="GO:0004523">
    <property type="term" value="F:RNA-DNA hybrid ribonuclease activity"/>
    <property type="evidence" value="ECO:0007669"/>
    <property type="project" value="UniProtKB-EC"/>
</dbReference>
<dbReference type="RefSeq" id="WP_221301944.1">
    <property type="nucleotide sequence ID" value="NZ_JACHHB010000013.1"/>
</dbReference>
<dbReference type="InterPro" id="IPR012337">
    <property type="entry name" value="RNaseH-like_sf"/>
</dbReference>
<name>A0A840QSL7_9BACI</name>
<feature type="domain" description="RNase H type-1" evidence="1">
    <location>
        <begin position="1"/>
        <end position="130"/>
    </location>
</feature>
<dbReference type="Proteomes" id="UP000551878">
    <property type="component" value="Unassembled WGS sequence"/>
</dbReference>
<dbReference type="InterPro" id="IPR002156">
    <property type="entry name" value="RNaseH_domain"/>
</dbReference>
<keyword evidence="2" id="KW-0378">Hydrolase</keyword>
<dbReference type="GO" id="GO:0003676">
    <property type="term" value="F:nucleic acid binding"/>
    <property type="evidence" value="ECO:0007669"/>
    <property type="project" value="InterPro"/>
</dbReference>
<dbReference type="AlphaFoldDB" id="A0A840QSL7"/>
<dbReference type="EC" id="3.1.26.4" evidence="2"/>
<protein>
    <submittedName>
        <fullName evidence="2">Ribonuclease HI</fullName>
        <ecNumber evidence="2">3.1.26.4</ecNumber>
    </submittedName>
</protein>
<dbReference type="PROSITE" id="PS50879">
    <property type="entry name" value="RNASE_H_1"/>
    <property type="match status" value="1"/>
</dbReference>
<dbReference type="CDD" id="cd09279">
    <property type="entry name" value="RNase_HI_like"/>
    <property type="match status" value="1"/>
</dbReference>
<keyword evidence="3" id="KW-1185">Reference proteome</keyword>
<evidence type="ECO:0000259" key="1">
    <source>
        <dbReference type="PROSITE" id="PS50879"/>
    </source>
</evidence>
<evidence type="ECO:0000313" key="2">
    <source>
        <dbReference type="EMBL" id="MBB5174516.1"/>
    </source>
</evidence>
<proteinExistence type="predicted"/>
<organism evidence="2 3">
    <name type="scientific">Texcoconibacillus texcoconensis</name>
    <dbReference type="NCBI Taxonomy" id="1095777"/>
    <lineage>
        <taxon>Bacteria</taxon>
        <taxon>Bacillati</taxon>
        <taxon>Bacillota</taxon>
        <taxon>Bacilli</taxon>
        <taxon>Bacillales</taxon>
        <taxon>Bacillaceae</taxon>
        <taxon>Texcoconibacillus</taxon>
    </lineage>
</organism>
<evidence type="ECO:0000313" key="3">
    <source>
        <dbReference type="Proteomes" id="UP000551878"/>
    </source>
</evidence>
<dbReference type="Pfam" id="PF13456">
    <property type="entry name" value="RVT_3"/>
    <property type="match status" value="1"/>
</dbReference>
<dbReference type="Gene3D" id="3.30.420.10">
    <property type="entry name" value="Ribonuclease H-like superfamily/Ribonuclease H"/>
    <property type="match status" value="1"/>
</dbReference>
<dbReference type="EMBL" id="JACHHB010000013">
    <property type="protein sequence ID" value="MBB5174516.1"/>
    <property type="molecule type" value="Genomic_DNA"/>
</dbReference>
<dbReference type="InterPro" id="IPR036397">
    <property type="entry name" value="RNaseH_sf"/>
</dbReference>
<accession>A0A840QSL7</accession>